<organism evidence="2 3">
    <name type="scientific">Aureibacter tunicatorum</name>
    <dbReference type="NCBI Taxonomy" id="866807"/>
    <lineage>
        <taxon>Bacteria</taxon>
        <taxon>Pseudomonadati</taxon>
        <taxon>Bacteroidota</taxon>
        <taxon>Cytophagia</taxon>
        <taxon>Cytophagales</taxon>
        <taxon>Persicobacteraceae</taxon>
        <taxon>Aureibacter</taxon>
    </lineage>
</organism>
<dbReference type="Gene3D" id="3.40.630.30">
    <property type="match status" value="1"/>
</dbReference>
<evidence type="ECO:0000313" key="2">
    <source>
        <dbReference type="EMBL" id="MDR6240607.1"/>
    </source>
</evidence>
<dbReference type="EMBL" id="JAVDQD010000005">
    <property type="protein sequence ID" value="MDR6240607.1"/>
    <property type="molecule type" value="Genomic_DNA"/>
</dbReference>
<evidence type="ECO:0000313" key="3">
    <source>
        <dbReference type="Proteomes" id="UP001185092"/>
    </source>
</evidence>
<dbReference type="AlphaFoldDB" id="A0AAE3XQA2"/>
<keyword evidence="3" id="KW-1185">Reference proteome</keyword>
<accession>A0AAE3XQA2</accession>
<proteinExistence type="predicted"/>
<dbReference type="PROSITE" id="PS51186">
    <property type="entry name" value="GNAT"/>
    <property type="match status" value="1"/>
</dbReference>
<evidence type="ECO:0000259" key="1">
    <source>
        <dbReference type="PROSITE" id="PS51186"/>
    </source>
</evidence>
<dbReference type="InterPro" id="IPR000182">
    <property type="entry name" value="GNAT_dom"/>
</dbReference>
<dbReference type="GO" id="GO:0016747">
    <property type="term" value="F:acyltransferase activity, transferring groups other than amino-acyl groups"/>
    <property type="evidence" value="ECO:0007669"/>
    <property type="project" value="InterPro"/>
</dbReference>
<dbReference type="Proteomes" id="UP001185092">
    <property type="component" value="Unassembled WGS sequence"/>
</dbReference>
<dbReference type="Pfam" id="PF13508">
    <property type="entry name" value="Acetyltransf_7"/>
    <property type="match status" value="1"/>
</dbReference>
<dbReference type="InterPro" id="IPR016181">
    <property type="entry name" value="Acyl_CoA_acyltransferase"/>
</dbReference>
<feature type="domain" description="N-acetyltransferase" evidence="1">
    <location>
        <begin position="4"/>
        <end position="156"/>
    </location>
</feature>
<comment type="caution">
    <text evidence="2">The sequence shown here is derived from an EMBL/GenBank/DDBJ whole genome shotgun (WGS) entry which is preliminary data.</text>
</comment>
<dbReference type="SUPFAM" id="SSF55729">
    <property type="entry name" value="Acyl-CoA N-acyltransferases (Nat)"/>
    <property type="match status" value="1"/>
</dbReference>
<name>A0AAE3XQA2_9BACT</name>
<reference evidence="2" key="1">
    <citation type="submission" date="2023-07" db="EMBL/GenBank/DDBJ databases">
        <title>Genomic Encyclopedia of Type Strains, Phase IV (KMG-IV): sequencing the most valuable type-strain genomes for metagenomic binning, comparative biology and taxonomic classification.</title>
        <authorList>
            <person name="Goeker M."/>
        </authorList>
    </citation>
    <scope>NUCLEOTIDE SEQUENCE</scope>
    <source>
        <strain evidence="2">DSM 26174</strain>
    </source>
</reference>
<dbReference type="CDD" id="cd04301">
    <property type="entry name" value="NAT_SF"/>
    <property type="match status" value="1"/>
</dbReference>
<sequence>MIIIHTRVLSDHQKSEILKLWNNEYPKKLAYKTMADFDSYLQNLQDSSHMIVVENDKIVGWYFDFIREEERWFAIIVDSKCQGKGFGSKLLNLVKEERSELNGWVIDHSDDLKRNGENYRTPLPFYLKNGFKELSDIRLELEILSAVKIRWKKDNTL</sequence>
<gene>
    <name evidence="2" type="ORF">HNQ88_003683</name>
</gene>
<protein>
    <submittedName>
        <fullName evidence="2">GNAT superfamily N-acetyltransferase</fullName>
    </submittedName>
</protein>
<dbReference type="RefSeq" id="WP_309940668.1">
    <property type="nucleotide sequence ID" value="NZ_AP025306.1"/>
</dbReference>